<dbReference type="InterPro" id="IPR025975">
    <property type="entry name" value="Polysacc_lyase"/>
</dbReference>
<reference evidence="2 3" key="1">
    <citation type="submission" date="2017-03" db="EMBL/GenBank/DDBJ databases">
        <authorList>
            <person name="Afonso C.L."/>
            <person name="Miller P.J."/>
            <person name="Scott M.A."/>
            <person name="Spackman E."/>
            <person name="Goraichik I."/>
            <person name="Dimitrov K.M."/>
            <person name="Suarez D.L."/>
            <person name="Swayne D.E."/>
        </authorList>
    </citation>
    <scope>NUCLEOTIDE SEQUENCE [LARGE SCALE GENOMIC DNA]</scope>
    <source>
        <strain evidence="2 3">CECT 7745</strain>
    </source>
</reference>
<evidence type="ECO:0008006" key="4">
    <source>
        <dbReference type="Google" id="ProtNLM"/>
    </source>
</evidence>
<feature type="signal peptide" evidence="1">
    <location>
        <begin position="1"/>
        <end position="20"/>
    </location>
</feature>
<accession>A0A1X7BYH2</accession>
<keyword evidence="3" id="KW-1185">Reference proteome</keyword>
<gene>
    <name evidence="2" type="ORF">ROA7745_04491</name>
</gene>
<protein>
    <recommendedName>
        <fullName evidence="4">3-keto-disaccharide hydrolase domain-containing protein</fullName>
    </recommendedName>
</protein>
<dbReference type="Pfam" id="PF14099">
    <property type="entry name" value="Polysacc_lyase"/>
    <property type="match status" value="1"/>
</dbReference>
<evidence type="ECO:0000313" key="2">
    <source>
        <dbReference type="EMBL" id="SMC14622.1"/>
    </source>
</evidence>
<keyword evidence="1" id="KW-0732">Signal</keyword>
<dbReference type="AlphaFoldDB" id="A0A1X7BYH2"/>
<dbReference type="Gene3D" id="2.60.120.200">
    <property type="match status" value="1"/>
</dbReference>
<feature type="chain" id="PRO_5012597925" description="3-keto-disaccharide hydrolase domain-containing protein" evidence="1">
    <location>
        <begin position="21"/>
        <end position="223"/>
    </location>
</feature>
<name>A0A1X7BYH2_9RHOB</name>
<dbReference type="EMBL" id="FWXB01000032">
    <property type="protein sequence ID" value="SMC14622.1"/>
    <property type="molecule type" value="Genomic_DNA"/>
</dbReference>
<evidence type="ECO:0000256" key="1">
    <source>
        <dbReference type="SAM" id="SignalP"/>
    </source>
</evidence>
<organism evidence="2 3">
    <name type="scientific">Roseovarius aestuarii</name>
    <dbReference type="NCBI Taxonomy" id="475083"/>
    <lineage>
        <taxon>Bacteria</taxon>
        <taxon>Pseudomonadati</taxon>
        <taxon>Pseudomonadota</taxon>
        <taxon>Alphaproteobacteria</taxon>
        <taxon>Rhodobacterales</taxon>
        <taxon>Roseobacteraceae</taxon>
        <taxon>Roseovarius</taxon>
    </lineage>
</organism>
<evidence type="ECO:0000313" key="3">
    <source>
        <dbReference type="Proteomes" id="UP000193224"/>
    </source>
</evidence>
<sequence length="223" mass="24547">MRPALRNTMFPAVFLPAAMAAGIGLANNFQIIGPNETAMDIQDGVVTARLSNDGCAAGFETACTPTRQRAEYQLTEGHAHGDKVAYRWEVNVPKDLRINAADFHLYAGRFLSGDKPALQFFVGHDYGYEISRKTCFGPIGFGEWHQVEVRIMWDSTKKKGLKDKTPGEIHVICDGKEVYSKTGRPNIKPDDTINLVLGLEGALKLADGDNVSVSYRNIEVGSW</sequence>
<proteinExistence type="predicted"/>
<dbReference type="OrthoDB" id="7836699at2"/>
<dbReference type="Proteomes" id="UP000193224">
    <property type="component" value="Unassembled WGS sequence"/>
</dbReference>